<dbReference type="PANTHER" id="PTHR46382:SF1">
    <property type="entry name" value="PHOSPHATIDATE CYTIDYLYLTRANSFERASE"/>
    <property type="match status" value="1"/>
</dbReference>
<evidence type="ECO:0000256" key="7">
    <source>
        <dbReference type="ARBA" id="ARBA00019373"/>
    </source>
</evidence>
<protein>
    <recommendedName>
        <fullName evidence="7">Phosphatidate cytidylyltransferase</fullName>
        <ecNumber evidence="6">2.7.7.41</ecNumber>
    </recommendedName>
    <alternativeName>
        <fullName evidence="20">CDP-DAG synthase</fullName>
    </alternativeName>
    <alternativeName>
        <fullName evidence="22">CDP-DG synthase</fullName>
    </alternativeName>
    <alternativeName>
        <fullName evidence="18">CDP-diacylglycerol synthase</fullName>
    </alternativeName>
    <alternativeName>
        <fullName evidence="21">CDP-diglyceride pyrophosphorylase</fullName>
    </alternativeName>
    <alternativeName>
        <fullName evidence="23">CDP-diglyceride synthase</fullName>
    </alternativeName>
    <alternativeName>
        <fullName evidence="19">CTP:phosphatidate cytidylyltransferase</fullName>
    </alternativeName>
</protein>
<evidence type="ECO:0000256" key="19">
    <source>
        <dbReference type="ARBA" id="ARBA00031825"/>
    </source>
</evidence>
<gene>
    <name evidence="25" type="ORF">P873_09680</name>
</gene>
<evidence type="ECO:0000256" key="18">
    <source>
        <dbReference type="ARBA" id="ARBA00029893"/>
    </source>
</evidence>
<keyword evidence="9" id="KW-0444">Lipid biosynthesis</keyword>
<dbReference type="STRING" id="1121013.GCA_000426365_00096"/>
<keyword evidence="8" id="KW-1003">Cell membrane</keyword>
<evidence type="ECO:0000256" key="9">
    <source>
        <dbReference type="ARBA" id="ARBA00022516"/>
    </source>
</evidence>
<evidence type="ECO:0000313" key="25">
    <source>
        <dbReference type="EMBL" id="KFN49627.1"/>
    </source>
</evidence>
<keyword evidence="15 24" id="KW-0472">Membrane</keyword>
<keyword evidence="12" id="KW-0548">Nucleotidyltransferase</keyword>
<evidence type="ECO:0000256" key="11">
    <source>
        <dbReference type="ARBA" id="ARBA00022692"/>
    </source>
</evidence>
<feature type="transmembrane region" description="Helical" evidence="24">
    <location>
        <begin position="191"/>
        <end position="213"/>
    </location>
</feature>
<evidence type="ECO:0000256" key="10">
    <source>
        <dbReference type="ARBA" id="ARBA00022679"/>
    </source>
</evidence>
<evidence type="ECO:0000256" key="5">
    <source>
        <dbReference type="ARBA" id="ARBA00010185"/>
    </source>
</evidence>
<evidence type="ECO:0000256" key="1">
    <source>
        <dbReference type="ARBA" id="ARBA00001698"/>
    </source>
</evidence>
<evidence type="ECO:0000256" key="6">
    <source>
        <dbReference type="ARBA" id="ARBA00012487"/>
    </source>
</evidence>
<comment type="similarity">
    <text evidence="5">Belongs to the CDS family.</text>
</comment>
<evidence type="ECO:0000256" key="20">
    <source>
        <dbReference type="ARBA" id="ARBA00032253"/>
    </source>
</evidence>
<comment type="subcellular location">
    <subcellularLocation>
        <location evidence="2">Cell membrane</location>
        <topology evidence="2">Multi-pass membrane protein</topology>
    </subcellularLocation>
</comment>
<evidence type="ECO:0000256" key="4">
    <source>
        <dbReference type="ARBA" id="ARBA00005189"/>
    </source>
</evidence>
<proteinExistence type="inferred from homology"/>
<keyword evidence="11 24" id="KW-0812">Transmembrane</keyword>
<keyword evidence="14" id="KW-0443">Lipid metabolism</keyword>
<organism evidence="25 26">
    <name type="scientific">Arenimonas composti TR7-09 = DSM 18010</name>
    <dbReference type="NCBI Taxonomy" id="1121013"/>
    <lineage>
        <taxon>Bacteria</taxon>
        <taxon>Pseudomonadati</taxon>
        <taxon>Pseudomonadota</taxon>
        <taxon>Gammaproteobacteria</taxon>
        <taxon>Lysobacterales</taxon>
        <taxon>Lysobacteraceae</taxon>
        <taxon>Arenimonas</taxon>
    </lineage>
</organism>
<reference evidence="25 26" key="1">
    <citation type="submission" date="2013-09" db="EMBL/GenBank/DDBJ databases">
        <title>Genome sequencing of Arenimonas composti.</title>
        <authorList>
            <person name="Chen F."/>
            <person name="Wang G."/>
        </authorList>
    </citation>
    <scope>NUCLEOTIDE SEQUENCE [LARGE SCALE GENOMIC DNA]</scope>
    <source>
        <strain evidence="25 26">TR7-09</strain>
    </source>
</reference>
<feature type="transmembrane region" description="Helical" evidence="24">
    <location>
        <begin position="87"/>
        <end position="106"/>
    </location>
</feature>
<feature type="transmembrane region" description="Helical" evidence="24">
    <location>
        <begin position="151"/>
        <end position="170"/>
    </location>
</feature>
<keyword evidence="16" id="KW-0594">Phospholipid biosynthesis</keyword>
<name>A0A091BDM4_9GAMM</name>
<feature type="transmembrane region" description="Helical" evidence="24">
    <location>
        <begin position="57"/>
        <end position="75"/>
    </location>
</feature>
<comment type="caution">
    <text evidence="25">The sequence shown here is derived from an EMBL/GenBank/DDBJ whole genome shotgun (WGS) entry which is preliminary data.</text>
</comment>
<sequence>MSRRQRVVTALFLAPLPILAILFLPTPWLAAFVAVALLYGMWEWTRFAGLEESLPRTGIVTANALVLAAIAWLAGTSPVRPLVPLQMVTLVGVLFWLLVPLWLARPQFARADNHAGRVLKLLAGSLAVIPAWCAVGWLHHGDPVDPFGPRWTLFAVALVWVADSGAYFAGSKFGRHKLAPAISPGKSWEGVAGGLAACALYAAAAVPVLGLTWEQLPKLVAVVMVVAAASIVGDLFESLMKRHAGMKDSGNLIPGHGGAMDRLDSLLAALPVFAVGKALAGL</sequence>
<evidence type="ECO:0000256" key="3">
    <source>
        <dbReference type="ARBA" id="ARBA00005119"/>
    </source>
</evidence>
<evidence type="ECO:0000256" key="13">
    <source>
        <dbReference type="ARBA" id="ARBA00022989"/>
    </source>
</evidence>
<keyword evidence="13 24" id="KW-1133">Transmembrane helix</keyword>
<dbReference type="EMBL" id="AWXU01000031">
    <property type="protein sequence ID" value="KFN49627.1"/>
    <property type="molecule type" value="Genomic_DNA"/>
</dbReference>
<evidence type="ECO:0000256" key="14">
    <source>
        <dbReference type="ARBA" id="ARBA00023098"/>
    </source>
</evidence>
<dbReference type="EC" id="2.7.7.41" evidence="6"/>
<feature type="transmembrane region" description="Helical" evidence="24">
    <location>
        <begin position="29"/>
        <end position="45"/>
    </location>
</feature>
<feature type="transmembrane region" description="Helical" evidence="24">
    <location>
        <begin position="7"/>
        <end position="23"/>
    </location>
</feature>
<evidence type="ECO:0000256" key="17">
    <source>
        <dbReference type="ARBA" id="ARBA00023264"/>
    </source>
</evidence>
<evidence type="ECO:0000256" key="2">
    <source>
        <dbReference type="ARBA" id="ARBA00004651"/>
    </source>
</evidence>
<comment type="pathway">
    <text evidence="4">Lipid metabolism.</text>
</comment>
<evidence type="ECO:0000256" key="21">
    <source>
        <dbReference type="ARBA" id="ARBA00032396"/>
    </source>
</evidence>
<keyword evidence="10" id="KW-0808">Transferase</keyword>
<dbReference type="GO" id="GO:0016024">
    <property type="term" value="P:CDP-diacylglycerol biosynthetic process"/>
    <property type="evidence" value="ECO:0007669"/>
    <property type="project" value="TreeGrafter"/>
</dbReference>
<evidence type="ECO:0000256" key="12">
    <source>
        <dbReference type="ARBA" id="ARBA00022695"/>
    </source>
</evidence>
<evidence type="ECO:0000256" key="8">
    <source>
        <dbReference type="ARBA" id="ARBA00022475"/>
    </source>
</evidence>
<feature type="transmembrane region" description="Helical" evidence="24">
    <location>
        <begin position="118"/>
        <end position="139"/>
    </location>
</feature>
<evidence type="ECO:0000256" key="23">
    <source>
        <dbReference type="ARBA" id="ARBA00033406"/>
    </source>
</evidence>
<evidence type="ECO:0000256" key="22">
    <source>
        <dbReference type="ARBA" id="ARBA00032743"/>
    </source>
</evidence>
<evidence type="ECO:0000256" key="16">
    <source>
        <dbReference type="ARBA" id="ARBA00023209"/>
    </source>
</evidence>
<evidence type="ECO:0000313" key="26">
    <source>
        <dbReference type="Proteomes" id="UP000029391"/>
    </source>
</evidence>
<dbReference type="Proteomes" id="UP000029391">
    <property type="component" value="Unassembled WGS sequence"/>
</dbReference>
<dbReference type="Pfam" id="PF01148">
    <property type="entry name" value="CTP_transf_1"/>
    <property type="match status" value="1"/>
</dbReference>
<keyword evidence="17" id="KW-1208">Phospholipid metabolism</keyword>
<dbReference type="eggNOG" id="COG0575">
    <property type="taxonomic scope" value="Bacteria"/>
</dbReference>
<dbReference type="GO" id="GO:0005886">
    <property type="term" value="C:plasma membrane"/>
    <property type="evidence" value="ECO:0007669"/>
    <property type="project" value="UniProtKB-SubCell"/>
</dbReference>
<comment type="pathway">
    <text evidence="3">Phospholipid metabolism; CDP-diacylglycerol biosynthesis; CDP-diacylglycerol from sn-glycerol 3-phosphate: step 3/3.</text>
</comment>
<dbReference type="GO" id="GO:0004605">
    <property type="term" value="F:phosphatidate cytidylyltransferase activity"/>
    <property type="evidence" value="ECO:0007669"/>
    <property type="project" value="UniProtKB-EC"/>
</dbReference>
<evidence type="ECO:0000256" key="24">
    <source>
        <dbReference type="SAM" id="Phobius"/>
    </source>
</evidence>
<dbReference type="AlphaFoldDB" id="A0A091BDM4"/>
<keyword evidence="26" id="KW-1185">Reference proteome</keyword>
<evidence type="ECO:0000256" key="15">
    <source>
        <dbReference type="ARBA" id="ARBA00023136"/>
    </source>
</evidence>
<comment type="catalytic activity">
    <reaction evidence="1">
        <text>a 1,2-diacyl-sn-glycero-3-phosphate + CTP + H(+) = a CDP-1,2-diacyl-sn-glycerol + diphosphate</text>
        <dbReference type="Rhea" id="RHEA:16229"/>
        <dbReference type="ChEBI" id="CHEBI:15378"/>
        <dbReference type="ChEBI" id="CHEBI:33019"/>
        <dbReference type="ChEBI" id="CHEBI:37563"/>
        <dbReference type="ChEBI" id="CHEBI:58332"/>
        <dbReference type="ChEBI" id="CHEBI:58608"/>
        <dbReference type="EC" id="2.7.7.41"/>
    </reaction>
</comment>
<dbReference type="PANTHER" id="PTHR46382">
    <property type="entry name" value="PHOSPHATIDATE CYTIDYLYLTRANSFERASE"/>
    <property type="match status" value="1"/>
</dbReference>
<feature type="transmembrane region" description="Helical" evidence="24">
    <location>
        <begin position="219"/>
        <end position="236"/>
    </location>
</feature>
<accession>A0A091BDM4</accession>
<dbReference type="RefSeq" id="WP_043797670.1">
    <property type="nucleotide sequence ID" value="NZ_AUFF01000001.1"/>
</dbReference>